<dbReference type="AlphaFoldDB" id="A0A0A1F6Y0"/>
<protein>
    <submittedName>
        <fullName evidence="1">Uncharacterized protein</fullName>
    </submittedName>
</protein>
<keyword evidence="2" id="KW-1185">Reference proteome</keyword>
<evidence type="ECO:0000313" key="1">
    <source>
        <dbReference type="EMBL" id="AIY39565.1"/>
    </source>
</evidence>
<gene>
    <name evidence="1" type="ORF">LT85_0405</name>
</gene>
<dbReference type="Proteomes" id="UP000030302">
    <property type="component" value="Chromosome"/>
</dbReference>
<name>A0A0A1F6Y0_9BURK</name>
<accession>A0A0A1F6Y0</accession>
<evidence type="ECO:0000313" key="2">
    <source>
        <dbReference type="Proteomes" id="UP000030302"/>
    </source>
</evidence>
<proteinExistence type="predicted"/>
<dbReference type="STRING" id="279058.LT85_0405"/>
<sequence>MDDFQNFLLVQKFTAGGANFSVSPLLEANMSEAKHYYIKMLGSQQIITGLVPLVPHVSRSKL</sequence>
<dbReference type="EMBL" id="CP009962">
    <property type="protein sequence ID" value="AIY39565.1"/>
    <property type="molecule type" value="Genomic_DNA"/>
</dbReference>
<organism evidence="1 2">
    <name type="scientific">Collimonas arenae</name>
    <dbReference type="NCBI Taxonomy" id="279058"/>
    <lineage>
        <taxon>Bacteria</taxon>
        <taxon>Pseudomonadati</taxon>
        <taxon>Pseudomonadota</taxon>
        <taxon>Betaproteobacteria</taxon>
        <taxon>Burkholderiales</taxon>
        <taxon>Oxalobacteraceae</taxon>
        <taxon>Collimonas</taxon>
    </lineage>
</organism>
<reference evidence="2" key="1">
    <citation type="journal article" date="2014" name="Soil Biol. Biochem.">
        <title>Structure and function of bacterial communities in ageing soils: Insights from the Mendocino ecological staircase.</title>
        <authorList>
            <person name="Uroz S."/>
            <person name="Tech J.J."/>
            <person name="Sawaya N.A."/>
            <person name="Frey-Klett P."/>
            <person name="Leveau J.H.J."/>
        </authorList>
    </citation>
    <scope>NUCLEOTIDE SEQUENCE [LARGE SCALE GENOMIC DNA]</scope>
    <source>
        <strain evidence="2">Cal35</strain>
    </source>
</reference>
<dbReference type="KEGG" id="care:LT85_0405"/>
<dbReference type="HOGENOM" id="CLU_2896319_0_0_4"/>